<dbReference type="FunFam" id="3.30.390.10:FF:000009">
    <property type="entry name" value="Hydrophobic dipeptide epimerase"/>
    <property type="match status" value="1"/>
</dbReference>
<evidence type="ECO:0000259" key="6">
    <source>
        <dbReference type="SMART" id="SM00922"/>
    </source>
</evidence>
<keyword evidence="8" id="KW-1185">Reference proteome</keyword>
<protein>
    <submittedName>
        <fullName evidence="7">Muconate cycloisomerase</fullName>
    </submittedName>
</protein>
<evidence type="ECO:0000256" key="1">
    <source>
        <dbReference type="ARBA" id="ARBA00001946"/>
    </source>
</evidence>
<dbReference type="PANTHER" id="PTHR48073:SF2">
    <property type="entry name" value="O-SUCCINYLBENZOATE SYNTHASE"/>
    <property type="match status" value="1"/>
</dbReference>
<evidence type="ECO:0000256" key="3">
    <source>
        <dbReference type="ARBA" id="ARBA00022723"/>
    </source>
</evidence>
<sequence length="369" mass="39802">MKIVRVEAIPFSIPYLKPLKFASGEVHAAEHVLVRVHTDDGIVGVAEAPPRPFTYGETQQGIVAVIENVFAAQIVGLTLLQREVAHQRMRRTIGNPTAKSAIDMAIWDALGQTLGQSVSNLLGGYTDRMRVSHMLGFEEPQKMVAEAERMRSTYGITTFKVKVGRHPVSLDTAVVRALREHFGAEAELYVDGNRGWSPAESAAAMREMADLALLFAEELCPADDVLGRRWLVAQTTVPSIADESATTPAEVTREILGGSATAVSIKTARTGFTVSQRVHHLAEGLGIEAVIGNQIDGQLGTACAVTFAAAYQLTSRRAGELSNFLDMSDDLLAEPLQIRDGHLRVPSGPGLGVAIDPDKLARYRTDGRA</sequence>
<dbReference type="Proteomes" id="UP000657574">
    <property type="component" value="Unassembled WGS sequence"/>
</dbReference>
<dbReference type="SFLD" id="SFLDS00001">
    <property type="entry name" value="Enolase"/>
    <property type="match status" value="1"/>
</dbReference>
<reference evidence="7" key="1">
    <citation type="journal article" date="2014" name="Int. J. Syst. Evol. Microbiol.">
        <title>Complete genome sequence of Corynebacterium casei LMG S-19264T (=DSM 44701T), isolated from a smear-ripened cheese.</title>
        <authorList>
            <consortium name="US DOE Joint Genome Institute (JGI-PGF)"/>
            <person name="Walter F."/>
            <person name="Albersmeier A."/>
            <person name="Kalinowski J."/>
            <person name="Ruckert C."/>
        </authorList>
    </citation>
    <scope>NUCLEOTIDE SEQUENCE</scope>
    <source>
        <strain evidence="7">JCM 3086</strain>
    </source>
</reference>
<keyword evidence="5" id="KW-0413">Isomerase</keyword>
<dbReference type="Gene3D" id="3.30.390.10">
    <property type="entry name" value="Enolase-like, N-terminal domain"/>
    <property type="match status" value="1"/>
</dbReference>
<keyword evidence="3" id="KW-0479">Metal-binding</keyword>
<evidence type="ECO:0000313" key="8">
    <source>
        <dbReference type="Proteomes" id="UP000657574"/>
    </source>
</evidence>
<dbReference type="AlphaFoldDB" id="A0A917L900"/>
<feature type="domain" description="Mandelate racemase/muconate lactonizing enzyme C-terminal" evidence="6">
    <location>
        <begin position="140"/>
        <end position="238"/>
    </location>
</feature>
<dbReference type="Pfam" id="PF13378">
    <property type="entry name" value="MR_MLE_C"/>
    <property type="match status" value="1"/>
</dbReference>
<dbReference type="CDD" id="cd03315">
    <property type="entry name" value="MLE_like"/>
    <property type="match status" value="1"/>
</dbReference>
<reference evidence="7" key="2">
    <citation type="submission" date="2020-09" db="EMBL/GenBank/DDBJ databases">
        <authorList>
            <person name="Sun Q."/>
            <person name="Ohkuma M."/>
        </authorList>
    </citation>
    <scope>NUCLEOTIDE SEQUENCE</scope>
    <source>
        <strain evidence="7">JCM 3086</strain>
    </source>
</reference>
<dbReference type="SFLD" id="SFLDF00155">
    <property type="entry name" value="muconate_cycloisomerase_(anti)"/>
    <property type="match status" value="1"/>
</dbReference>
<comment type="caution">
    <text evidence="7">The sequence shown here is derived from an EMBL/GenBank/DDBJ whole genome shotgun (WGS) entry which is preliminary data.</text>
</comment>
<dbReference type="GO" id="GO:0006518">
    <property type="term" value="P:peptide metabolic process"/>
    <property type="evidence" value="ECO:0007669"/>
    <property type="project" value="UniProtKB-ARBA"/>
</dbReference>
<gene>
    <name evidence="7" type="ORF">GCM10010121_074630</name>
</gene>
<dbReference type="SMART" id="SM00922">
    <property type="entry name" value="MR_MLE"/>
    <property type="match status" value="1"/>
</dbReference>
<evidence type="ECO:0000313" key="7">
    <source>
        <dbReference type="EMBL" id="GGJ52903.1"/>
    </source>
</evidence>
<comment type="similarity">
    <text evidence="2">Belongs to the mandelate racemase/muconate lactonizing enzyme family.</text>
</comment>
<dbReference type="Gene3D" id="3.20.20.120">
    <property type="entry name" value="Enolase-like C-terminal domain"/>
    <property type="match status" value="1"/>
</dbReference>
<comment type="cofactor">
    <cofactor evidence="1">
        <name>Mg(2+)</name>
        <dbReference type="ChEBI" id="CHEBI:18420"/>
    </cofactor>
</comment>
<dbReference type="InterPro" id="IPR029017">
    <property type="entry name" value="Enolase-like_N"/>
</dbReference>
<dbReference type="InterPro" id="IPR013342">
    <property type="entry name" value="Mandelate_racemase_C"/>
</dbReference>
<dbReference type="InterPro" id="IPR034613">
    <property type="entry name" value="Muconate_cycloisomerase_anti"/>
</dbReference>
<dbReference type="InterPro" id="IPR029065">
    <property type="entry name" value="Enolase_C-like"/>
</dbReference>
<dbReference type="InterPro" id="IPR013341">
    <property type="entry name" value="Mandelate_racemase_N_dom"/>
</dbReference>
<evidence type="ECO:0000256" key="4">
    <source>
        <dbReference type="ARBA" id="ARBA00022842"/>
    </source>
</evidence>
<evidence type="ECO:0000256" key="5">
    <source>
        <dbReference type="ARBA" id="ARBA00023235"/>
    </source>
</evidence>
<dbReference type="SFLD" id="SFLDG00180">
    <property type="entry name" value="muconate_cycloisomerase"/>
    <property type="match status" value="1"/>
</dbReference>
<dbReference type="GO" id="GO:0016854">
    <property type="term" value="F:racemase and epimerase activity"/>
    <property type="evidence" value="ECO:0007669"/>
    <property type="project" value="UniProtKB-ARBA"/>
</dbReference>
<dbReference type="InterPro" id="IPR036849">
    <property type="entry name" value="Enolase-like_C_sf"/>
</dbReference>
<name>A0A917L900_9ACTN</name>
<dbReference type="SUPFAM" id="SSF54826">
    <property type="entry name" value="Enolase N-terminal domain-like"/>
    <property type="match status" value="1"/>
</dbReference>
<evidence type="ECO:0000256" key="2">
    <source>
        <dbReference type="ARBA" id="ARBA00008031"/>
    </source>
</evidence>
<accession>A0A917L900</accession>
<dbReference type="SUPFAM" id="SSF51604">
    <property type="entry name" value="Enolase C-terminal domain-like"/>
    <property type="match status" value="1"/>
</dbReference>
<dbReference type="EMBL" id="BMQA01000043">
    <property type="protein sequence ID" value="GGJ52903.1"/>
    <property type="molecule type" value="Genomic_DNA"/>
</dbReference>
<dbReference type="RefSeq" id="WP_189315784.1">
    <property type="nucleotide sequence ID" value="NZ_BMQA01000043.1"/>
</dbReference>
<dbReference type="GO" id="GO:0000287">
    <property type="term" value="F:magnesium ion binding"/>
    <property type="evidence" value="ECO:0007669"/>
    <property type="project" value="UniProtKB-ARBA"/>
</dbReference>
<dbReference type="Pfam" id="PF02746">
    <property type="entry name" value="MR_MLE_N"/>
    <property type="match status" value="1"/>
</dbReference>
<dbReference type="PANTHER" id="PTHR48073">
    <property type="entry name" value="O-SUCCINYLBENZOATE SYNTHASE-RELATED"/>
    <property type="match status" value="1"/>
</dbReference>
<proteinExistence type="inferred from homology"/>
<organism evidence="7 8">
    <name type="scientific">Streptomyces brasiliensis</name>
    <dbReference type="NCBI Taxonomy" id="1954"/>
    <lineage>
        <taxon>Bacteria</taxon>
        <taxon>Bacillati</taxon>
        <taxon>Actinomycetota</taxon>
        <taxon>Actinomycetes</taxon>
        <taxon>Kitasatosporales</taxon>
        <taxon>Streptomycetaceae</taxon>
        <taxon>Streptomyces</taxon>
    </lineage>
</organism>
<keyword evidence="4" id="KW-0460">Magnesium</keyword>